<proteinExistence type="predicted"/>
<dbReference type="GO" id="GO:0003700">
    <property type="term" value="F:DNA-binding transcription factor activity"/>
    <property type="evidence" value="ECO:0007669"/>
    <property type="project" value="TreeGrafter"/>
</dbReference>
<dbReference type="EMBL" id="BJML01000008">
    <property type="protein sequence ID" value="GEB46586.1"/>
    <property type="molecule type" value="Genomic_DNA"/>
</dbReference>
<dbReference type="InterPro" id="IPR036388">
    <property type="entry name" value="WH-like_DNA-bd_sf"/>
</dbReference>
<accession>A0A4Y3QME0</accession>
<evidence type="ECO:0000256" key="2">
    <source>
        <dbReference type="ARBA" id="ARBA00023125"/>
    </source>
</evidence>
<dbReference type="SUPFAM" id="SSF55781">
    <property type="entry name" value="GAF domain-like"/>
    <property type="match status" value="1"/>
</dbReference>
<dbReference type="PANTHER" id="PTHR30136">
    <property type="entry name" value="HELIX-TURN-HELIX TRANSCRIPTIONAL REGULATOR, ICLR FAMILY"/>
    <property type="match status" value="1"/>
</dbReference>
<comment type="caution">
    <text evidence="7">The sequence shown here is derived from an EMBL/GenBank/DDBJ whole genome shotgun (WGS) entry which is preliminary data.</text>
</comment>
<evidence type="ECO:0000256" key="4">
    <source>
        <dbReference type="SAM" id="MobiDB-lite"/>
    </source>
</evidence>
<evidence type="ECO:0000259" key="6">
    <source>
        <dbReference type="PROSITE" id="PS51078"/>
    </source>
</evidence>
<evidence type="ECO:0000313" key="8">
    <source>
        <dbReference type="Proteomes" id="UP000319525"/>
    </source>
</evidence>
<reference evidence="7 8" key="1">
    <citation type="submission" date="2019-06" db="EMBL/GenBank/DDBJ databases">
        <title>Whole genome shotgun sequence of Microbacterium testaceum NBRC 12675.</title>
        <authorList>
            <person name="Hosoyama A."/>
            <person name="Uohara A."/>
            <person name="Ohji S."/>
            <person name="Ichikawa N."/>
        </authorList>
    </citation>
    <scope>NUCLEOTIDE SEQUENCE [LARGE SCALE GENOMIC DNA]</scope>
    <source>
        <strain evidence="7 8">NBRC 12675</strain>
    </source>
</reference>
<dbReference type="InterPro" id="IPR050707">
    <property type="entry name" value="HTH_MetabolicPath_Reg"/>
</dbReference>
<dbReference type="SUPFAM" id="SSF46785">
    <property type="entry name" value="Winged helix' DNA-binding domain"/>
    <property type="match status" value="1"/>
</dbReference>
<organism evidence="7 8">
    <name type="scientific">Microbacterium testaceum</name>
    <name type="common">Aureobacterium testaceum</name>
    <name type="synonym">Brevibacterium testaceum</name>
    <dbReference type="NCBI Taxonomy" id="2033"/>
    <lineage>
        <taxon>Bacteria</taxon>
        <taxon>Bacillati</taxon>
        <taxon>Actinomycetota</taxon>
        <taxon>Actinomycetes</taxon>
        <taxon>Micrococcales</taxon>
        <taxon>Microbacteriaceae</taxon>
        <taxon>Microbacterium</taxon>
    </lineage>
</organism>
<keyword evidence="2" id="KW-0238">DNA-binding</keyword>
<feature type="compositionally biased region" description="Polar residues" evidence="4">
    <location>
        <begin position="25"/>
        <end position="38"/>
    </location>
</feature>
<protein>
    <submittedName>
        <fullName evidence="7">IclR family transcriptional regulator</fullName>
    </submittedName>
</protein>
<dbReference type="GO" id="GO:0045892">
    <property type="term" value="P:negative regulation of DNA-templated transcription"/>
    <property type="evidence" value="ECO:0007669"/>
    <property type="project" value="TreeGrafter"/>
</dbReference>
<dbReference type="InterPro" id="IPR036390">
    <property type="entry name" value="WH_DNA-bd_sf"/>
</dbReference>
<sequence length="290" mass="30854">MDSGVHLTVHSLNVKAQPRRREEMTMSTTIESRNSSTSEGGGVRAVTRAFEVLQSFTADRPVLSVAEIVRESGLPRTTVLRLIDTLVSERMLRHAADGRITVGARLIRLAAFAEAAWAVPEETADRMTRLAQETGETASLYVRSGLRRVAVAQSPSPYSLRHVVQVGDEMPLLAGASSTLLVAASGPDAAEHVLAAVPADQLPRVDADAFRLAVAAAARDRHAVSHGAREPGNSGVAVIVREGDDRRPAVVLGLGGPTARFTDERVDIFLEALEAAASDLRHTGLPPALD</sequence>
<dbReference type="InterPro" id="IPR014757">
    <property type="entry name" value="Tscrpt_reg_IclR_C"/>
</dbReference>
<keyword evidence="1" id="KW-0805">Transcription regulation</keyword>
<dbReference type="Gene3D" id="1.10.10.10">
    <property type="entry name" value="Winged helix-like DNA-binding domain superfamily/Winged helix DNA-binding domain"/>
    <property type="match status" value="1"/>
</dbReference>
<keyword evidence="3" id="KW-0804">Transcription</keyword>
<feature type="domain" description="IclR-ED" evidence="6">
    <location>
        <begin position="105"/>
        <end position="286"/>
    </location>
</feature>
<dbReference type="AlphaFoldDB" id="A0A4Y3QME0"/>
<evidence type="ECO:0000259" key="5">
    <source>
        <dbReference type="PROSITE" id="PS51077"/>
    </source>
</evidence>
<dbReference type="Gene3D" id="3.30.450.40">
    <property type="match status" value="1"/>
</dbReference>
<dbReference type="GO" id="GO:0003677">
    <property type="term" value="F:DNA binding"/>
    <property type="evidence" value="ECO:0007669"/>
    <property type="project" value="UniProtKB-KW"/>
</dbReference>
<evidence type="ECO:0000313" key="7">
    <source>
        <dbReference type="EMBL" id="GEB46586.1"/>
    </source>
</evidence>
<evidence type="ECO:0000256" key="3">
    <source>
        <dbReference type="ARBA" id="ARBA00023163"/>
    </source>
</evidence>
<dbReference type="PROSITE" id="PS51078">
    <property type="entry name" value="ICLR_ED"/>
    <property type="match status" value="1"/>
</dbReference>
<dbReference type="Proteomes" id="UP000319525">
    <property type="component" value="Unassembled WGS sequence"/>
</dbReference>
<dbReference type="SMART" id="SM00346">
    <property type="entry name" value="HTH_ICLR"/>
    <property type="match status" value="1"/>
</dbReference>
<dbReference type="Pfam" id="PF01614">
    <property type="entry name" value="IclR_C"/>
    <property type="match status" value="1"/>
</dbReference>
<feature type="region of interest" description="Disordered" evidence="4">
    <location>
        <begin position="17"/>
        <end position="41"/>
    </location>
</feature>
<dbReference type="InterPro" id="IPR029016">
    <property type="entry name" value="GAF-like_dom_sf"/>
</dbReference>
<feature type="domain" description="HTH iclR-type" evidence="5">
    <location>
        <begin position="43"/>
        <end position="104"/>
    </location>
</feature>
<name>A0A4Y3QME0_MICTE</name>
<dbReference type="InterPro" id="IPR005471">
    <property type="entry name" value="Tscrpt_reg_IclR_N"/>
</dbReference>
<dbReference type="PROSITE" id="PS51077">
    <property type="entry name" value="HTH_ICLR"/>
    <property type="match status" value="1"/>
</dbReference>
<gene>
    <name evidence="7" type="ORF">MTE01_25310</name>
</gene>
<dbReference type="Pfam" id="PF09339">
    <property type="entry name" value="HTH_IclR"/>
    <property type="match status" value="1"/>
</dbReference>
<evidence type="ECO:0000256" key="1">
    <source>
        <dbReference type="ARBA" id="ARBA00023015"/>
    </source>
</evidence>
<dbReference type="PANTHER" id="PTHR30136:SF39">
    <property type="entry name" value="TRANSCRIPTIONAL REGULATORY PROTEIN"/>
    <property type="match status" value="1"/>
</dbReference>